<feature type="region of interest" description="Disordered" evidence="4">
    <location>
        <begin position="465"/>
        <end position="491"/>
    </location>
</feature>
<comment type="caution">
    <text evidence="6">The sequence shown here is derived from an EMBL/GenBank/DDBJ whole genome shotgun (WGS) entry which is preliminary data.</text>
</comment>
<accession>A0A660L1T6</accession>
<reference evidence="6 7" key="1">
    <citation type="submission" date="2018-10" db="EMBL/GenBank/DDBJ databases">
        <title>Genomic Encyclopedia of Archaeal and Bacterial Type Strains, Phase II (KMG-II): from individual species to whole genera.</title>
        <authorList>
            <person name="Goeker M."/>
        </authorList>
    </citation>
    <scope>NUCLEOTIDE SEQUENCE [LARGE SCALE GENOMIC DNA]</scope>
    <source>
        <strain evidence="6 7">DSM 14954</strain>
    </source>
</reference>
<dbReference type="RefSeq" id="WP_121254959.1">
    <property type="nucleotide sequence ID" value="NZ_RBIL01000002.1"/>
</dbReference>
<dbReference type="InterPro" id="IPR036890">
    <property type="entry name" value="HATPase_C_sf"/>
</dbReference>
<keyword evidence="2" id="KW-0238">DNA-binding</keyword>
<gene>
    <name evidence="6" type="ORF">C8N24_4877</name>
</gene>
<dbReference type="GO" id="GO:0006355">
    <property type="term" value="P:regulation of DNA-templated transcription"/>
    <property type="evidence" value="ECO:0007669"/>
    <property type="project" value="InterPro"/>
</dbReference>
<dbReference type="PANTHER" id="PTHR44688">
    <property type="entry name" value="DNA-BINDING TRANSCRIPTIONAL ACTIVATOR DEVR_DOSR"/>
    <property type="match status" value="1"/>
</dbReference>
<dbReference type="SUPFAM" id="SSF46894">
    <property type="entry name" value="C-terminal effector domain of the bipartite response regulators"/>
    <property type="match status" value="1"/>
</dbReference>
<dbReference type="Proteomes" id="UP000278962">
    <property type="component" value="Unassembled WGS sequence"/>
</dbReference>
<dbReference type="PANTHER" id="PTHR44688:SF16">
    <property type="entry name" value="DNA-BINDING TRANSCRIPTIONAL ACTIVATOR DEVR_DOSR"/>
    <property type="match status" value="1"/>
</dbReference>
<protein>
    <submittedName>
        <fullName evidence="6">Regulatory LuxR family protein</fullName>
    </submittedName>
</protein>
<dbReference type="InterPro" id="IPR000792">
    <property type="entry name" value="Tscrpt_reg_LuxR_C"/>
</dbReference>
<evidence type="ECO:0000256" key="3">
    <source>
        <dbReference type="ARBA" id="ARBA00023163"/>
    </source>
</evidence>
<dbReference type="OrthoDB" id="3171430at2"/>
<dbReference type="CDD" id="cd06170">
    <property type="entry name" value="LuxR_C_like"/>
    <property type="match status" value="1"/>
</dbReference>
<feature type="domain" description="HTH luxR-type" evidence="5">
    <location>
        <begin position="395"/>
        <end position="460"/>
    </location>
</feature>
<dbReference type="GO" id="GO:0003677">
    <property type="term" value="F:DNA binding"/>
    <property type="evidence" value="ECO:0007669"/>
    <property type="project" value="UniProtKB-KW"/>
</dbReference>
<dbReference type="Gene3D" id="3.30.565.10">
    <property type="entry name" value="Histidine kinase-like ATPase, C-terminal domain"/>
    <property type="match status" value="1"/>
</dbReference>
<evidence type="ECO:0000313" key="7">
    <source>
        <dbReference type="Proteomes" id="UP000278962"/>
    </source>
</evidence>
<keyword evidence="7" id="KW-1185">Reference proteome</keyword>
<dbReference type="InterPro" id="IPR016032">
    <property type="entry name" value="Sig_transdc_resp-reg_C-effctor"/>
</dbReference>
<evidence type="ECO:0000256" key="1">
    <source>
        <dbReference type="ARBA" id="ARBA00023015"/>
    </source>
</evidence>
<proteinExistence type="predicted"/>
<dbReference type="InterPro" id="IPR036388">
    <property type="entry name" value="WH-like_DNA-bd_sf"/>
</dbReference>
<evidence type="ECO:0000256" key="2">
    <source>
        <dbReference type="ARBA" id="ARBA00023125"/>
    </source>
</evidence>
<dbReference type="Pfam" id="PF00196">
    <property type="entry name" value="GerE"/>
    <property type="match status" value="1"/>
</dbReference>
<name>A0A660L1T6_9ACTN</name>
<dbReference type="PRINTS" id="PR00038">
    <property type="entry name" value="HTHLUXR"/>
</dbReference>
<evidence type="ECO:0000313" key="6">
    <source>
        <dbReference type="EMBL" id="RKQ86862.1"/>
    </source>
</evidence>
<dbReference type="AlphaFoldDB" id="A0A660L1T6"/>
<evidence type="ECO:0000259" key="5">
    <source>
        <dbReference type="PROSITE" id="PS50043"/>
    </source>
</evidence>
<keyword evidence="1" id="KW-0805">Transcription regulation</keyword>
<dbReference type="SMART" id="SM00421">
    <property type="entry name" value="HTH_LUXR"/>
    <property type="match status" value="1"/>
</dbReference>
<dbReference type="PROSITE" id="PS50043">
    <property type="entry name" value="HTH_LUXR_2"/>
    <property type="match status" value="1"/>
</dbReference>
<sequence>MHQINAETSPDPIVRTAPVLRPVEALSAIPALGSDSVDLGALADLATASAVDAADRARAALAPLLEHDALVLVTPAAAELPVLIAGPRGLTDGLSAIDWRCAVEDRVAPEGSAVRLRLPDLDCGLDAAGWAATSGRVRVSLVVAARGRLQIEPAGERAAMLVAMLAAARMRRVDEDPAPGTLAFSRAVSRERERVRAELNTRHAATLSGILQTLRSATWPGGSRNTPPAVIETVDRASHALLDIETLNALHDEADRVPLRKTFGETESEVRGIVHAARLRVLADLDAREDFQVPRAIAQAARFVTAGAALRAARGSGGDRLRVLWRLNGSTLTVVIADNGAASAGDEPSAMLAELERRIGGLNAQFECDSRSYWGTTLTCRLPLHDSAAAPETPAVKRLAELRDREREVLELMIAGLRNREIADRLFISVRTVKFHVSNVLRKLDVDSRTAAIALAHTAGITAPTSALEPDPGLEPAVPATARSTTLRAAR</sequence>
<keyword evidence="3" id="KW-0804">Transcription</keyword>
<dbReference type="EMBL" id="RBIL01000002">
    <property type="protein sequence ID" value="RKQ86862.1"/>
    <property type="molecule type" value="Genomic_DNA"/>
</dbReference>
<dbReference type="Gene3D" id="1.10.10.10">
    <property type="entry name" value="Winged helix-like DNA-binding domain superfamily/Winged helix DNA-binding domain"/>
    <property type="match status" value="1"/>
</dbReference>
<evidence type="ECO:0000256" key="4">
    <source>
        <dbReference type="SAM" id="MobiDB-lite"/>
    </source>
</evidence>
<dbReference type="PROSITE" id="PS00622">
    <property type="entry name" value="HTH_LUXR_1"/>
    <property type="match status" value="1"/>
</dbReference>
<organism evidence="6 7">
    <name type="scientific">Solirubrobacter pauli</name>
    <dbReference type="NCBI Taxonomy" id="166793"/>
    <lineage>
        <taxon>Bacteria</taxon>
        <taxon>Bacillati</taxon>
        <taxon>Actinomycetota</taxon>
        <taxon>Thermoleophilia</taxon>
        <taxon>Solirubrobacterales</taxon>
        <taxon>Solirubrobacteraceae</taxon>
        <taxon>Solirubrobacter</taxon>
    </lineage>
</organism>
<feature type="compositionally biased region" description="Low complexity" evidence="4">
    <location>
        <begin position="480"/>
        <end position="491"/>
    </location>
</feature>